<keyword evidence="10" id="KW-1185">Reference proteome</keyword>
<dbReference type="GO" id="GO:0016020">
    <property type="term" value="C:membrane"/>
    <property type="evidence" value="ECO:0007669"/>
    <property type="project" value="UniProtKB-SubCell"/>
</dbReference>
<feature type="domain" description="Rhodopsin" evidence="8">
    <location>
        <begin position="32"/>
        <end position="271"/>
    </location>
</feature>
<dbReference type="InterPro" id="IPR049326">
    <property type="entry name" value="Rhodopsin_dom_fungi"/>
</dbReference>
<keyword evidence="4 7" id="KW-0472">Membrane</keyword>
<evidence type="ECO:0000256" key="4">
    <source>
        <dbReference type="ARBA" id="ARBA00023136"/>
    </source>
</evidence>
<proteinExistence type="inferred from homology"/>
<feature type="transmembrane region" description="Helical" evidence="7">
    <location>
        <begin position="171"/>
        <end position="194"/>
    </location>
</feature>
<dbReference type="KEGG" id="ncr:NCU08905"/>
<dbReference type="GeneID" id="3874124"/>
<evidence type="ECO:0000256" key="1">
    <source>
        <dbReference type="ARBA" id="ARBA00004141"/>
    </source>
</evidence>
<dbReference type="PANTHER" id="PTHR33048">
    <property type="entry name" value="PTH11-LIKE INTEGRAL MEMBRANE PROTEIN (AFU_ORTHOLOGUE AFUA_5G11245)"/>
    <property type="match status" value="1"/>
</dbReference>
<evidence type="ECO:0000256" key="7">
    <source>
        <dbReference type="SAM" id="Phobius"/>
    </source>
</evidence>
<name>F5HCC6_NEUCR</name>
<feature type="transmembrane region" description="Helical" evidence="7">
    <location>
        <begin position="88"/>
        <end position="114"/>
    </location>
</feature>
<dbReference type="EMBL" id="CM002240">
    <property type="protein sequence ID" value="EAA28741.3"/>
    <property type="molecule type" value="Genomic_DNA"/>
</dbReference>
<evidence type="ECO:0000256" key="5">
    <source>
        <dbReference type="ARBA" id="ARBA00038359"/>
    </source>
</evidence>
<evidence type="ECO:0000313" key="10">
    <source>
        <dbReference type="Proteomes" id="UP000001805"/>
    </source>
</evidence>
<feature type="transmembrane region" description="Helical" evidence="7">
    <location>
        <begin position="48"/>
        <end position="68"/>
    </location>
</feature>
<accession>F5HCC6</accession>
<gene>
    <name evidence="9" type="ORF">NCU08905</name>
</gene>
<feature type="transmembrane region" description="Helical" evidence="7">
    <location>
        <begin position="247"/>
        <end position="265"/>
    </location>
</feature>
<feature type="transmembrane region" description="Helical" evidence="7">
    <location>
        <begin position="206"/>
        <end position="227"/>
    </location>
</feature>
<evidence type="ECO:0000256" key="3">
    <source>
        <dbReference type="ARBA" id="ARBA00022989"/>
    </source>
</evidence>
<feature type="compositionally biased region" description="Low complexity" evidence="6">
    <location>
        <begin position="385"/>
        <end position="413"/>
    </location>
</feature>
<feature type="compositionally biased region" description="Low complexity" evidence="6">
    <location>
        <begin position="480"/>
        <end position="498"/>
    </location>
</feature>
<dbReference type="OrthoDB" id="5329176at2759"/>
<feature type="transmembrane region" description="Helical" evidence="7">
    <location>
        <begin position="126"/>
        <end position="147"/>
    </location>
</feature>
<feature type="compositionally biased region" description="Low complexity" evidence="6">
    <location>
        <begin position="532"/>
        <end position="548"/>
    </location>
</feature>
<reference evidence="9 10" key="1">
    <citation type="journal article" date="2003" name="Nature">
        <title>The genome sequence of the filamentous fungus Neurospora crassa.</title>
        <authorList>
            <person name="Galagan J.E."/>
            <person name="Calvo S.E."/>
            <person name="Borkovich K.A."/>
            <person name="Selker E.U."/>
            <person name="Read N.D."/>
            <person name="Jaffe D."/>
            <person name="FitzHugh W."/>
            <person name="Ma L.J."/>
            <person name="Smirnov S."/>
            <person name="Purcell S."/>
            <person name="Rehman B."/>
            <person name="Elkins T."/>
            <person name="Engels R."/>
            <person name="Wang S."/>
            <person name="Nielsen C.B."/>
            <person name="Butler J."/>
            <person name="Endrizzi M."/>
            <person name="Qui D."/>
            <person name="Ianakiev P."/>
            <person name="Bell-Pedersen D."/>
            <person name="Nelson M.A."/>
            <person name="Werner-Washburne M."/>
            <person name="Selitrennikoff C.P."/>
            <person name="Kinsey J.A."/>
            <person name="Braun E.L."/>
            <person name="Zelter A."/>
            <person name="Schulte U."/>
            <person name="Kothe G.O."/>
            <person name="Jedd G."/>
            <person name="Mewes W."/>
            <person name="Staben C."/>
            <person name="Marcotte E."/>
            <person name="Greenberg D."/>
            <person name="Roy A."/>
            <person name="Foley K."/>
            <person name="Naylor J."/>
            <person name="Stange-Thomann N."/>
            <person name="Barrett R."/>
            <person name="Gnerre S."/>
            <person name="Kamal M."/>
            <person name="Kamvysselis M."/>
            <person name="Mauceli E."/>
            <person name="Bielke C."/>
            <person name="Rudd S."/>
            <person name="Frishman D."/>
            <person name="Krystofova S."/>
            <person name="Rasmussen C."/>
            <person name="Metzenberg R.L."/>
            <person name="Perkins D.D."/>
            <person name="Kroken S."/>
            <person name="Cogoni C."/>
            <person name="Macino G."/>
            <person name="Catcheside D."/>
            <person name="Li W."/>
            <person name="Pratt R.J."/>
            <person name="Osmani S.A."/>
            <person name="DeSouza C.P."/>
            <person name="Glass L."/>
            <person name="Orbach M.J."/>
            <person name="Berglund J.A."/>
            <person name="Voelker R."/>
            <person name="Yarden O."/>
            <person name="Plamann M."/>
            <person name="Seiler S."/>
            <person name="Dunlap J."/>
            <person name="Radford A."/>
            <person name="Aramayo R."/>
            <person name="Natvig D.O."/>
            <person name="Alex L.A."/>
            <person name="Mannhaupt G."/>
            <person name="Ebbole D.J."/>
            <person name="Freitag M."/>
            <person name="Paulsen I."/>
            <person name="Sachs M.S."/>
            <person name="Lander E.S."/>
            <person name="Nusbaum C."/>
            <person name="Birren B."/>
        </authorList>
    </citation>
    <scope>NUCLEOTIDE SEQUENCE [LARGE SCALE GENOMIC DNA]</scope>
    <source>
        <strain evidence="10">ATCC 24698 / 74-OR23-1A / CBS 708.71 / DSM 1257 / FGSC 987</strain>
    </source>
</reference>
<comment type="subcellular location">
    <subcellularLocation>
        <location evidence="1">Membrane</location>
        <topology evidence="1">Multi-pass membrane protein</topology>
    </subcellularLocation>
</comment>
<dbReference type="Pfam" id="PF20684">
    <property type="entry name" value="Fung_rhodopsin"/>
    <property type="match status" value="1"/>
</dbReference>
<dbReference type="InterPro" id="IPR052337">
    <property type="entry name" value="SAT4-like"/>
</dbReference>
<evidence type="ECO:0000256" key="2">
    <source>
        <dbReference type="ARBA" id="ARBA00022692"/>
    </source>
</evidence>
<evidence type="ECO:0000259" key="8">
    <source>
        <dbReference type="Pfam" id="PF20684"/>
    </source>
</evidence>
<dbReference type="PaxDb" id="5141-EFNCRP00000008825"/>
<comment type="similarity">
    <text evidence="5">Belongs to the SAT4 family.</text>
</comment>
<dbReference type="InParanoid" id="F5HCC6"/>
<feature type="compositionally biased region" description="Polar residues" evidence="6">
    <location>
        <begin position="517"/>
        <end position="528"/>
    </location>
</feature>
<feature type="compositionally biased region" description="Basic and acidic residues" evidence="6">
    <location>
        <begin position="371"/>
        <end position="381"/>
    </location>
</feature>
<dbReference type="VEuPathDB" id="FungiDB:NCU08905"/>
<dbReference type="AlphaFoldDB" id="F5HCC6"/>
<dbReference type="Proteomes" id="UP000001805">
    <property type="component" value="Chromosome 2, Linkage Group V"/>
</dbReference>
<feature type="region of interest" description="Disordered" evidence="6">
    <location>
        <begin position="368"/>
        <end position="583"/>
    </location>
</feature>
<organism evidence="9 10">
    <name type="scientific">Neurospora crassa (strain ATCC 24698 / 74-OR23-1A / CBS 708.71 / DSM 1257 / FGSC 987)</name>
    <dbReference type="NCBI Taxonomy" id="367110"/>
    <lineage>
        <taxon>Eukaryota</taxon>
        <taxon>Fungi</taxon>
        <taxon>Dikarya</taxon>
        <taxon>Ascomycota</taxon>
        <taxon>Pezizomycotina</taxon>
        <taxon>Sordariomycetes</taxon>
        <taxon>Sordariomycetidae</taxon>
        <taxon>Sordariales</taxon>
        <taxon>Sordariaceae</taxon>
        <taxon>Neurospora</taxon>
    </lineage>
</organism>
<sequence>MNQPPIEDIRRQNAFIIVSAVMIVVALLFVILRCVSRFILIRTPGPDDYFIIAAMTLTLGYLVNVILAAQNGIGLPMSTLTLQNMVNFLKIVLAIEVMYYVNVFCIKVSILFTYLRFAVTRTFRNLCIGTIVLHVVFVLVCIFTTLAQCQPIHKFWDITGQVKGTCINTTAFFYFTSSFNIVTDIWILLLPISTLREIHRPPREKVALFLIFGVGTFATIASIVRLHTIYTYTLAKDPFHEGTKVNLWSVIEVTIAISCASVSALKPMFSRRQRRLTLGAIGGRSGGHGYRAYGTGTFTGTNHTGNGTGAGSRSTGTWALSKNKGGINNGLGAQSSEIGLHDDMEDMEDIELQRLGSHAETLVDDQVQAETPKEGEKEFNRHWSQHSSSAYSRQQQQQQQQQQQHARQQSTSSGAFISPASPKGQTTTPNDSASSSSNLSPIQIQRPKPAAIPINNQTRPFSFPPPLSPNQIAVHMGLKYPGYQGPASQQQQQQQQQQYGGGGASASARGRERGMSETASATSTSRQMTMMGGVQSQGQGQGQSLDGGTWAGLQGEVVSTGTRPRDGTATRPPIGPRASTFGE</sequence>
<feature type="transmembrane region" description="Helical" evidence="7">
    <location>
        <begin position="14"/>
        <end position="36"/>
    </location>
</feature>
<evidence type="ECO:0000313" key="9">
    <source>
        <dbReference type="EMBL" id="EAA28741.3"/>
    </source>
</evidence>
<protein>
    <recommendedName>
        <fullName evidence="8">Rhodopsin domain-containing protein</fullName>
    </recommendedName>
</protein>
<keyword evidence="3 7" id="KW-1133">Transmembrane helix</keyword>
<evidence type="ECO:0000256" key="6">
    <source>
        <dbReference type="SAM" id="MobiDB-lite"/>
    </source>
</evidence>
<dbReference type="PANTHER" id="PTHR33048:SF123">
    <property type="entry name" value="INTEGRAL MEMBRANE PROTEIN"/>
    <property type="match status" value="1"/>
</dbReference>
<keyword evidence="2 7" id="KW-0812">Transmembrane</keyword>
<dbReference type="RefSeq" id="XP_957977.3">
    <property type="nucleotide sequence ID" value="XM_952884.3"/>
</dbReference>
<dbReference type="STRING" id="367110.F5HCC6"/>